<organism evidence="2 4">
    <name type="scientific">Dermatophagoides pteronyssinus</name>
    <name type="common">European house dust mite</name>
    <dbReference type="NCBI Taxonomy" id="6956"/>
    <lineage>
        <taxon>Eukaryota</taxon>
        <taxon>Metazoa</taxon>
        <taxon>Ecdysozoa</taxon>
        <taxon>Arthropoda</taxon>
        <taxon>Chelicerata</taxon>
        <taxon>Arachnida</taxon>
        <taxon>Acari</taxon>
        <taxon>Acariformes</taxon>
        <taxon>Sarcoptiformes</taxon>
        <taxon>Astigmata</taxon>
        <taxon>Psoroptidia</taxon>
        <taxon>Analgoidea</taxon>
        <taxon>Pyroglyphidae</taxon>
        <taxon>Dermatophagoidinae</taxon>
        <taxon>Dermatophagoides</taxon>
    </lineage>
</organism>
<sequence>MNSSLSIDRDLLKKTISEQQSNKHQNRLYPFWPNDSDQFKRLSLIWKISSDYDLKQTWAIRHEYKYYFALNTITNITIGQQIRRFFGLNRQNLAWFSTITPSLAFSTILGTAIHFAFITSPIIDKPNDNHYKYLIRSTFTQLTTSVIYPIVFITGSSLYFAAKYLTQPIPDDFGIRPESRKYVWDKFLKQLFLKHRRSWSIFAIINVIAASTLTIMESEQTKQLFRNEQRKYLETQIEQ</sequence>
<dbReference type="AlphaFoldDB" id="A0A6P6YH09"/>
<dbReference type="RefSeq" id="XP_027204443.1">
    <property type="nucleotide sequence ID" value="XM_027348642.1"/>
</dbReference>
<protein>
    <submittedName>
        <fullName evidence="3 4">Uncharacterized protein LOC113798122</fullName>
    </submittedName>
</protein>
<name>A0A6P6YH09_DERPT</name>
<proteinExistence type="predicted"/>
<reference evidence="3 4" key="1">
    <citation type="submission" date="2025-08" db="UniProtKB">
        <authorList>
            <consortium name="RefSeq"/>
        </authorList>
    </citation>
    <scope>IDENTIFICATION</scope>
    <source>
        <strain evidence="3 4">Airmid</strain>
    </source>
</reference>
<evidence type="ECO:0000256" key="1">
    <source>
        <dbReference type="SAM" id="Phobius"/>
    </source>
</evidence>
<evidence type="ECO:0000313" key="2">
    <source>
        <dbReference type="Proteomes" id="UP000515146"/>
    </source>
</evidence>
<evidence type="ECO:0000313" key="3">
    <source>
        <dbReference type="RefSeq" id="XP_027204443.1"/>
    </source>
</evidence>
<dbReference type="KEGG" id="dpte:113798122"/>
<feature type="transmembrane region" description="Helical" evidence="1">
    <location>
        <begin position="93"/>
        <end position="118"/>
    </location>
</feature>
<dbReference type="Proteomes" id="UP000515146">
    <property type="component" value="Unplaced"/>
</dbReference>
<accession>A0A6P6YH09</accession>
<dbReference type="GeneID" id="113798122"/>
<gene>
    <name evidence="3 4" type="primary">LOC113798122</name>
</gene>
<evidence type="ECO:0000313" key="4">
    <source>
        <dbReference type="RefSeq" id="XP_027204522.1"/>
    </source>
</evidence>
<keyword evidence="2" id="KW-1185">Reference proteome</keyword>
<dbReference type="OrthoDB" id="6506380at2759"/>
<dbReference type="RefSeq" id="XP_027204522.1">
    <property type="nucleotide sequence ID" value="XM_027348721.1"/>
</dbReference>
<keyword evidence="1" id="KW-1133">Transmembrane helix</keyword>
<keyword evidence="1" id="KW-0472">Membrane</keyword>
<feature type="transmembrane region" description="Helical" evidence="1">
    <location>
        <begin position="138"/>
        <end position="161"/>
    </location>
</feature>
<keyword evidence="1" id="KW-0812">Transmembrane</keyword>
<feature type="transmembrane region" description="Helical" evidence="1">
    <location>
        <begin position="199"/>
        <end position="216"/>
    </location>
</feature>